<organism evidence="2 3">
    <name type="scientific">Parasponia andersonii</name>
    <name type="common">Sponia andersonii</name>
    <dbReference type="NCBI Taxonomy" id="3476"/>
    <lineage>
        <taxon>Eukaryota</taxon>
        <taxon>Viridiplantae</taxon>
        <taxon>Streptophyta</taxon>
        <taxon>Embryophyta</taxon>
        <taxon>Tracheophyta</taxon>
        <taxon>Spermatophyta</taxon>
        <taxon>Magnoliopsida</taxon>
        <taxon>eudicotyledons</taxon>
        <taxon>Gunneridae</taxon>
        <taxon>Pentapetalae</taxon>
        <taxon>rosids</taxon>
        <taxon>fabids</taxon>
        <taxon>Rosales</taxon>
        <taxon>Cannabaceae</taxon>
        <taxon>Parasponia</taxon>
    </lineage>
</organism>
<evidence type="ECO:0008006" key="4">
    <source>
        <dbReference type="Google" id="ProtNLM"/>
    </source>
</evidence>
<comment type="caution">
    <text evidence="2">The sequence shown here is derived from an EMBL/GenBank/DDBJ whole genome shotgun (WGS) entry which is preliminary data.</text>
</comment>
<keyword evidence="3" id="KW-1185">Reference proteome</keyword>
<dbReference type="Proteomes" id="UP000237105">
    <property type="component" value="Unassembled WGS sequence"/>
</dbReference>
<gene>
    <name evidence="2" type="ORF">PanWU01x14_066500</name>
</gene>
<evidence type="ECO:0000256" key="1">
    <source>
        <dbReference type="SAM" id="MobiDB-lite"/>
    </source>
</evidence>
<reference evidence="3" key="1">
    <citation type="submission" date="2016-06" db="EMBL/GenBank/DDBJ databases">
        <title>Parallel loss of symbiosis genes in relatives of nitrogen-fixing non-legume Parasponia.</title>
        <authorList>
            <person name="Van Velzen R."/>
            <person name="Holmer R."/>
            <person name="Bu F."/>
            <person name="Rutten L."/>
            <person name="Van Zeijl A."/>
            <person name="Liu W."/>
            <person name="Santuari L."/>
            <person name="Cao Q."/>
            <person name="Sharma T."/>
            <person name="Shen D."/>
            <person name="Roswanjaya Y."/>
            <person name="Wardhani T."/>
            <person name="Kalhor M.S."/>
            <person name="Jansen J."/>
            <person name="Van den Hoogen J."/>
            <person name="Gungor B."/>
            <person name="Hartog M."/>
            <person name="Hontelez J."/>
            <person name="Verver J."/>
            <person name="Yang W.-C."/>
            <person name="Schijlen E."/>
            <person name="Repin R."/>
            <person name="Schilthuizen M."/>
            <person name="Schranz E."/>
            <person name="Heidstra R."/>
            <person name="Miyata K."/>
            <person name="Fedorova E."/>
            <person name="Kohlen W."/>
            <person name="Bisseling T."/>
            <person name="Smit S."/>
            <person name="Geurts R."/>
        </authorList>
    </citation>
    <scope>NUCLEOTIDE SEQUENCE [LARGE SCALE GENOMIC DNA]</scope>
    <source>
        <strain evidence="3">cv. WU1-14</strain>
    </source>
</reference>
<dbReference type="AlphaFoldDB" id="A0A2P5DG46"/>
<accession>A0A2P5DG46</accession>
<name>A0A2P5DG46_PARAD</name>
<dbReference type="EMBL" id="JXTB01000040">
    <property type="protein sequence ID" value="PON72259.1"/>
    <property type="molecule type" value="Genomic_DNA"/>
</dbReference>
<evidence type="ECO:0000313" key="3">
    <source>
        <dbReference type="Proteomes" id="UP000237105"/>
    </source>
</evidence>
<proteinExistence type="predicted"/>
<feature type="region of interest" description="Disordered" evidence="1">
    <location>
        <begin position="86"/>
        <end position="117"/>
    </location>
</feature>
<sequence length="117" mass="12711">MNFHFRAKLVVVAAVLLLLMGLFPASFPLYITGGEKSSLYEAAATSSRSYGSRSLVWRRGGCFGCWSSSVVIRRSNKHKEFFAIRRSIRPSPPPPPAGARQRAMNVPPAPASASSTN</sequence>
<protein>
    <recommendedName>
        <fullName evidence="4">Transmembrane protein</fullName>
    </recommendedName>
</protein>
<evidence type="ECO:0000313" key="2">
    <source>
        <dbReference type="EMBL" id="PON72259.1"/>
    </source>
</evidence>
<dbReference type="OrthoDB" id="10337691at2759"/>